<protein>
    <submittedName>
        <fullName evidence="1">Uncharacterized protein</fullName>
    </submittedName>
</protein>
<reference evidence="2" key="1">
    <citation type="journal article" date="2022" name="Mol. Ecol. Resour.">
        <title>The genomes of chicory, endive, great burdock and yacon provide insights into Asteraceae palaeo-polyploidization history and plant inulin production.</title>
        <authorList>
            <person name="Fan W."/>
            <person name="Wang S."/>
            <person name="Wang H."/>
            <person name="Wang A."/>
            <person name="Jiang F."/>
            <person name="Liu H."/>
            <person name="Zhao H."/>
            <person name="Xu D."/>
            <person name="Zhang Y."/>
        </authorList>
    </citation>
    <scope>NUCLEOTIDE SEQUENCE [LARGE SCALE GENOMIC DNA]</scope>
    <source>
        <strain evidence="2">cv. Niubang</strain>
    </source>
</reference>
<evidence type="ECO:0000313" key="2">
    <source>
        <dbReference type="Proteomes" id="UP001055879"/>
    </source>
</evidence>
<organism evidence="1 2">
    <name type="scientific">Arctium lappa</name>
    <name type="common">Greater burdock</name>
    <name type="synonym">Lappa major</name>
    <dbReference type="NCBI Taxonomy" id="4217"/>
    <lineage>
        <taxon>Eukaryota</taxon>
        <taxon>Viridiplantae</taxon>
        <taxon>Streptophyta</taxon>
        <taxon>Embryophyta</taxon>
        <taxon>Tracheophyta</taxon>
        <taxon>Spermatophyta</taxon>
        <taxon>Magnoliopsida</taxon>
        <taxon>eudicotyledons</taxon>
        <taxon>Gunneridae</taxon>
        <taxon>Pentapetalae</taxon>
        <taxon>asterids</taxon>
        <taxon>campanulids</taxon>
        <taxon>Asterales</taxon>
        <taxon>Asteraceae</taxon>
        <taxon>Carduoideae</taxon>
        <taxon>Cardueae</taxon>
        <taxon>Arctiinae</taxon>
        <taxon>Arctium</taxon>
    </lineage>
</organism>
<reference evidence="1 2" key="2">
    <citation type="journal article" date="2022" name="Mol. Ecol. Resour.">
        <title>The genomes of chicory, endive, great burdock and yacon provide insights into Asteraceae paleo-polyploidization history and plant inulin production.</title>
        <authorList>
            <person name="Fan W."/>
            <person name="Wang S."/>
            <person name="Wang H."/>
            <person name="Wang A."/>
            <person name="Jiang F."/>
            <person name="Liu H."/>
            <person name="Zhao H."/>
            <person name="Xu D."/>
            <person name="Zhang Y."/>
        </authorList>
    </citation>
    <scope>NUCLEOTIDE SEQUENCE [LARGE SCALE GENOMIC DNA]</scope>
    <source>
        <strain evidence="2">cv. Niubang</strain>
    </source>
</reference>
<evidence type="ECO:0000313" key="1">
    <source>
        <dbReference type="EMBL" id="KAI3703137.1"/>
    </source>
</evidence>
<keyword evidence="2" id="KW-1185">Reference proteome</keyword>
<dbReference type="EMBL" id="CM042055">
    <property type="protein sequence ID" value="KAI3703137.1"/>
    <property type="molecule type" value="Genomic_DNA"/>
</dbReference>
<name>A0ACB8ZZY2_ARCLA</name>
<sequence>MIDLTVIGFVGGATYNIRIKFEKFVSSSAYSDYRHSALWRVYELRERDMIKYYNGCLFRQFRRILLHRQLILIPLRTGSGGDSTYKWIMFQ</sequence>
<accession>A0ACB8ZZY2</accession>
<gene>
    <name evidence="1" type="ORF">L6452_28893</name>
</gene>
<comment type="caution">
    <text evidence="1">The sequence shown here is derived from an EMBL/GenBank/DDBJ whole genome shotgun (WGS) entry which is preliminary data.</text>
</comment>
<dbReference type="Proteomes" id="UP001055879">
    <property type="component" value="Linkage Group LG09"/>
</dbReference>
<proteinExistence type="predicted"/>